<reference evidence="2" key="2">
    <citation type="journal article" date="2014" name="ISME J.">
        <title>Microbial stratification in low pH oxic and suboxic macroscopic growths along an acid mine drainage.</title>
        <authorList>
            <person name="Mendez-Garcia C."/>
            <person name="Mesa V."/>
            <person name="Sprenger R.R."/>
            <person name="Richter M."/>
            <person name="Diez M.S."/>
            <person name="Solano J."/>
            <person name="Bargiela R."/>
            <person name="Golyshina O.V."/>
            <person name="Manteca A."/>
            <person name="Ramos J.L."/>
            <person name="Gallego J.R."/>
            <person name="Llorente I."/>
            <person name="Martins Dos Santos V.A."/>
            <person name="Jensen O.N."/>
            <person name="Pelaez A.I."/>
            <person name="Sanchez J."/>
            <person name="Ferrer M."/>
        </authorList>
    </citation>
    <scope>NUCLEOTIDE SEQUENCE</scope>
</reference>
<dbReference type="Gene3D" id="3.40.1620.10">
    <property type="entry name" value="YefM-like domain"/>
    <property type="match status" value="1"/>
</dbReference>
<organism evidence="2">
    <name type="scientific">mine drainage metagenome</name>
    <dbReference type="NCBI Taxonomy" id="410659"/>
    <lineage>
        <taxon>unclassified sequences</taxon>
        <taxon>metagenomes</taxon>
        <taxon>ecological metagenomes</taxon>
    </lineage>
</organism>
<sequence length="41" mass="4443">MRVNMHDAKTNLSRLVAAVESGETDEVEIARAGHVVARLVP</sequence>
<evidence type="ECO:0000256" key="1">
    <source>
        <dbReference type="ARBA" id="ARBA00009981"/>
    </source>
</evidence>
<reference evidence="2" key="1">
    <citation type="submission" date="2013-08" db="EMBL/GenBank/DDBJ databases">
        <authorList>
            <person name="Mendez C."/>
            <person name="Richter M."/>
            <person name="Ferrer M."/>
            <person name="Sanchez J."/>
        </authorList>
    </citation>
    <scope>NUCLEOTIDE SEQUENCE</scope>
</reference>
<comment type="caution">
    <text evidence="2">The sequence shown here is derived from an EMBL/GenBank/DDBJ whole genome shotgun (WGS) entry which is preliminary data.</text>
</comment>
<proteinExistence type="inferred from homology"/>
<name>T1CKG7_9ZZZZ</name>
<dbReference type="SUPFAM" id="SSF143120">
    <property type="entry name" value="YefM-like"/>
    <property type="match status" value="1"/>
</dbReference>
<protein>
    <submittedName>
        <fullName evidence="2">Prevent-host-death family protein</fullName>
    </submittedName>
</protein>
<evidence type="ECO:0000313" key="2">
    <source>
        <dbReference type="EMBL" id="EQD68645.1"/>
    </source>
</evidence>
<feature type="non-terminal residue" evidence="2">
    <location>
        <position position="41"/>
    </location>
</feature>
<dbReference type="EMBL" id="AUZZ01000270">
    <property type="protein sequence ID" value="EQD68645.1"/>
    <property type="molecule type" value="Genomic_DNA"/>
</dbReference>
<dbReference type="InterPro" id="IPR036165">
    <property type="entry name" value="YefM-like_sf"/>
</dbReference>
<dbReference type="AlphaFoldDB" id="T1CKG7"/>
<gene>
    <name evidence="2" type="ORF">B2A_00344</name>
</gene>
<comment type="similarity">
    <text evidence="1">Belongs to the phD/YefM antitoxin family.</text>
</comment>
<accession>T1CKG7</accession>